<reference evidence="4 5" key="1">
    <citation type="submission" date="2024-06" db="EMBL/GenBank/DDBJ databases">
        <title>Genomic Encyclopedia of Type Strains, Phase IV (KMG-IV): sequencing the most valuable type-strain genomes for metagenomic binning, comparative biology and taxonomic classification.</title>
        <authorList>
            <person name="Goeker M."/>
        </authorList>
    </citation>
    <scope>NUCLEOTIDE SEQUENCE [LARGE SCALE GENOMIC DNA]</scope>
    <source>
        <strain evidence="4 5">DSM 29780</strain>
    </source>
</reference>
<keyword evidence="5" id="KW-1185">Reference proteome</keyword>
<comment type="caution">
    <text evidence="4">The sequence shown here is derived from an EMBL/GenBank/DDBJ whole genome shotgun (WGS) entry which is preliminary data.</text>
</comment>
<evidence type="ECO:0000259" key="3">
    <source>
        <dbReference type="Pfam" id="PF19658"/>
    </source>
</evidence>
<dbReference type="RefSeq" id="WP_354555262.1">
    <property type="nucleotide sequence ID" value="NZ_JBEPMB010000001.1"/>
</dbReference>
<dbReference type="InterPro" id="IPR046159">
    <property type="entry name" value="DUF6161"/>
</dbReference>
<keyword evidence="2" id="KW-0812">Transmembrane</keyword>
<dbReference type="Proteomes" id="UP001549047">
    <property type="component" value="Unassembled WGS sequence"/>
</dbReference>
<evidence type="ECO:0000313" key="4">
    <source>
        <dbReference type="EMBL" id="MET3612714.1"/>
    </source>
</evidence>
<organism evidence="4 5">
    <name type="scientific">Rhizobium aquaticum</name>
    <dbReference type="NCBI Taxonomy" id="1549636"/>
    <lineage>
        <taxon>Bacteria</taxon>
        <taxon>Pseudomonadati</taxon>
        <taxon>Pseudomonadota</taxon>
        <taxon>Alphaproteobacteria</taxon>
        <taxon>Hyphomicrobiales</taxon>
        <taxon>Rhizobiaceae</taxon>
        <taxon>Rhizobium/Agrobacterium group</taxon>
        <taxon>Rhizobium</taxon>
    </lineage>
</organism>
<feature type="domain" description="DUF6161" evidence="3">
    <location>
        <begin position="179"/>
        <end position="392"/>
    </location>
</feature>
<proteinExistence type="predicted"/>
<keyword evidence="1" id="KW-0175">Coiled coil</keyword>
<protein>
    <recommendedName>
        <fullName evidence="3">DUF6161 domain-containing protein</fullName>
    </recommendedName>
</protein>
<dbReference type="Pfam" id="PF19658">
    <property type="entry name" value="DUF6161"/>
    <property type="match status" value="1"/>
</dbReference>
<keyword evidence="2" id="KW-0472">Membrane</keyword>
<feature type="coiled-coil region" evidence="1">
    <location>
        <begin position="183"/>
        <end position="249"/>
    </location>
</feature>
<gene>
    <name evidence="4" type="ORF">ABID16_001019</name>
</gene>
<sequence>MDEFLNLLAELFQSKNITYPSSEKVIVRGLAAQQVELYRRLFSSLSGVAYRELDTVGSVGPDSEANQIFQWIERLFQDEPPEVKQNGDILHIASPMPILDEFETEKIIKFVHGPSSDKLRPILVAQMFSVGAASAVLVEAGKRQRNNEALAQIFNGPFAYAFQGQMAAYSAAKSARNLKSTFEHEASEQLSRLLAQIENYRGEFESLRDNQRNQLDVLSHSTEDIRAKAQEIDLQIDQSKDRLTNFEKTIREERGLQSARKSWEARYNEARGAFKLAVLLLASSLVCTILTAYFGGIPLIKALAALDASATADKQDVTIALIHQIGRLIVVSVPIAVALWMLRALMRYFMRSMLLMDDARQRQTMLDTYFLLTEQGRADERDRPLILWALFRQTPGHGPDGIEPPDFTEVIKAGLDRVK</sequence>
<dbReference type="EMBL" id="JBEPMB010000001">
    <property type="protein sequence ID" value="MET3612714.1"/>
    <property type="molecule type" value="Genomic_DNA"/>
</dbReference>
<feature type="transmembrane region" description="Helical" evidence="2">
    <location>
        <begin position="320"/>
        <end position="342"/>
    </location>
</feature>
<name>A0ABV2IYJ0_9HYPH</name>
<accession>A0ABV2IYJ0</accession>
<evidence type="ECO:0000256" key="2">
    <source>
        <dbReference type="SAM" id="Phobius"/>
    </source>
</evidence>
<evidence type="ECO:0000256" key="1">
    <source>
        <dbReference type="SAM" id="Coils"/>
    </source>
</evidence>
<evidence type="ECO:0000313" key="5">
    <source>
        <dbReference type="Proteomes" id="UP001549047"/>
    </source>
</evidence>
<feature type="transmembrane region" description="Helical" evidence="2">
    <location>
        <begin position="276"/>
        <end position="300"/>
    </location>
</feature>
<keyword evidence="2" id="KW-1133">Transmembrane helix</keyword>